<dbReference type="Pfam" id="PF01535">
    <property type="entry name" value="PPR"/>
    <property type="match status" value="1"/>
</dbReference>
<dbReference type="InterPro" id="IPR002885">
    <property type="entry name" value="PPR_rpt"/>
</dbReference>
<dbReference type="EMBL" id="JBAMMX010000005">
    <property type="protein sequence ID" value="KAK6940702.1"/>
    <property type="molecule type" value="Genomic_DNA"/>
</dbReference>
<sequence length="414" mass="46696">MKAINRLKLIVFPVLSQFYCTQAALDFANSTTLLNEFTNFCYKRDLPRAMKAMNSMQNHGIYADCVTYSELIKCCVSFKAVEEGKLVHKHVLGKGYNPGTFLYNVLLHMYVKFNLLDEAQILFDQMHERNVVSWTTLISAFSNSKLNDRALGLLVLMGREGIWPNMFTYSSVLRACDDSWNLRQLHCSIVKVGFDSDVFVRSAMIDVYAKLGELENALAVFNEMVTGDLVVWNSIIGGFAQNSEGETALRLYKSMKRAGFLADESTLTTDESEASDDCRAEDEKNISKCANVVHILYDNQTAANAFSLFLRVWSLLSNGVTIYLVKTKKTPSREENTQFLQLDTNITTGNIKEVGVSYTDEITSGSIHCPYKSLLQPIDSSGTRLVKNRVCKAPTQMHLLQHLGRLMILMYCFL</sequence>
<evidence type="ECO:0000256" key="3">
    <source>
        <dbReference type="ARBA" id="ARBA00022946"/>
    </source>
</evidence>
<evidence type="ECO:0000256" key="1">
    <source>
        <dbReference type="ARBA" id="ARBA00006643"/>
    </source>
</evidence>
<name>A0AAN8W384_9MAGN</name>
<accession>A0AAN8W384</accession>
<keyword evidence="7" id="KW-1185">Reference proteome</keyword>
<gene>
    <name evidence="6" type="ORF">RJ641_030233</name>
</gene>
<evidence type="ECO:0000313" key="6">
    <source>
        <dbReference type="EMBL" id="KAK6940702.1"/>
    </source>
</evidence>
<evidence type="ECO:0000256" key="5">
    <source>
        <dbReference type="SAM" id="SignalP"/>
    </source>
</evidence>
<evidence type="ECO:0000313" key="7">
    <source>
        <dbReference type="Proteomes" id="UP001370490"/>
    </source>
</evidence>
<dbReference type="FunFam" id="1.25.40.10:FF:000380">
    <property type="entry name" value="Pentatricopeptide repeat-containing protein, chloroplastic"/>
    <property type="match status" value="1"/>
</dbReference>
<dbReference type="PANTHER" id="PTHR47926">
    <property type="entry name" value="PENTATRICOPEPTIDE REPEAT-CONTAINING PROTEIN"/>
    <property type="match status" value="1"/>
</dbReference>
<dbReference type="Proteomes" id="UP001370490">
    <property type="component" value="Unassembled WGS sequence"/>
</dbReference>
<feature type="repeat" description="PPR" evidence="4">
    <location>
        <begin position="228"/>
        <end position="262"/>
    </location>
</feature>
<comment type="caution">
    <text evidence="6">The sequence shown here is derived from an EMBL/GenBank/DDBJ whole genome shotgun (WGS) entry which is preliminary data.</text>
</comment>
<feature type="chain" id="PRO_5043044386" evidence="5">
    <location>
        <begin position="24"/>
        <end position="414"/>
    </location>
</feature>
<comment type="similarity">
    <text evidence="1">Belongs to the PPR family. PCMP-H subfamily.</text>
</comment>
<keyword evidence="2" id="KW-0677">Repeat</keyword>
<dbReference type="Pfam" id="PF13812">
    <property type="entry name" value="PPR_3"/>
    <property type="match status" value="1"/>
</dbReference>
<dbReference type="InterPro" id="IPR011990">
    <property type="entry name" value="TPR-like_helical_dom_sf"/>
</dbReference>
<protein>
    <submittedName>
        <fullName evidence="6">Pentatricopeptide repeat</fullName>
    </submittedName>
</protein>
<keyword evidence="3" id="KW-0809">Transit peptide</keyword>
<dbReference type="InterPro" id="IPR046960">
    <property type="entry name" value="PPR_At4g14850-like_plant"/>
</dbReference>
<reference evidence="6 7" key="1">
    <citation type="submission" date="2023-12" db="EMBL/GenBank/DDBJ databases">
        <title>A high-quality genome assembly for Dillenia turbinata (Dilleniales).</title>
        <authorList>
            <person name="Chanderbali A."/>
        </authorList>
    </citation>
    <scope>NUCLEOTIDE SEQUENCE [LARGE SCALE GENOMIC DNA]</scope>
    <source>
        <strain evidence="6">LSX21</strain>
        <tissue evidence="6">Leaf</tissue>
    </source>
</reference>
<dbReference type="PROSITE" id="PS51375">
    <property type="entry name" value="PPR"/>
    <property type="match status" value="4"/>
</dbReference>
<dbReference type="FunFam" id="1.25.40.10:FF:000488">
    <property type="entry name" value="Pentatricopeptide repeat-containing protein, mitochondrial"/>
    <property type="match status" value="1"/>
</dbReference>
<evidence type="ECO:0000256" key="4">
    <source>
        <dbReference type="PROSITE-ProRule" id="PRU00708"/>
    </source>
</evidence>
<evidence type="ECO:0000256" key="2">
    <source>
        <dbReference type="ARBA" id="ARBA00022737"/>
    </source>
</evidence>
<dbReference type="Gene3D" id="1.25.40.10">
    <property type="entry name" value="Tetratricopeptide repeat domain"/>
    <property type="match status" value="2"/>
</dbReference>
<dbReference type="NCBIfam" id="TIGR00756">
    <property type="entry name" value="PPR"/>
    <property type="match status" value="2"/>
</dbReference>
<organism evidence="6 7">
    <name type="scientific">Dillenia turbinata</name>
    <dbReference type="NCBI Taxonomy" id="194707"/>
    <lineage>
        <taxon>Eukaryota</taxon>
        <taxon>Viridiplantae</taxon>
        <taxon>Streptophyta</taxon>
        <taxon>Embryophyta</taxon>
        <taxon>Tracheophyta</taxon>
        <taxon>Spermatophyta</taxon>
        <taxon>Magnoliopsida</taxon>
        <taxon>eudicotyledons</taxon>
        <taxon>Gunneridae</taxon>
        <taxon>Pentapetalae</taxon>
        <taxon>Dilleniales</taxon>
        <taxon>Dilleniaceae</taxon>
        <taxon>Dillenia</taxon>
    </lineage>
</organism>
<feature type="repeat" description="PPR" evidence="4">
    <location>
        <begin position="64"/>
        <end position="98"/>
    </location>
</feature>
<proteinExistence type="inferred from homology"/>
<dbReference type="AlphaFoldDB" id="A0AAN8W384"/>
<keyword evidence="5" id="KW-0732">Signal</keyword>
<feature type="repeat" description="PPR" evidence="4">
    <location>
        <begin position="197"/>
        <end position="227"/>
    </location>
</feature>
<dbReference type="Pfam" id="PF13041">
    <property type="entry name" value="PPR_2"/>
    <property type="match status" value="2"/>
</dbReference>
<feature type="repeat" description="PPR" evidence="4">
    <location>
        <begin position="99"/>
        <end position="133"/>
    </location>
</feature>
<dbReference type="GO" id="GO:0009451">
    <property type="term" value="P:RNA modification"/>
    <property type="evidence" value="ECO:0007669"/>
    <property type="project" value="InterPro"/>
</dbReference>
<dbReference type="PANTHER" id="PTHR47926:SF347">
    <property type="entry name" value="PENTATRICOPEPTIDE REPEAT-CONTAINING PROTEIN"/>
    <property type="match status" value="1"/>
</dbReference>
<feature type="signal peptide" evidence="5">
    <location>
        <begin position="1"/>
        <end position="23"/>
    </location>
</feature>
<dbReference type="GO" id="GO:0003723">
    <property type="term" value="F:RNA binding"/>
    <property type="evidence" value="ECO:0007669"/>
    <property type="project" value="InterPro"/>
</dbReference>